<dbReference type="PATRIC" id="fig|294699.3.peg.571"/>
<evidence type="ECO:0000313" key="12">
    <source>
        <dbReference type="Proteomes" id="UP000076865"/>
    </source>
</evidence>
<dbReference type="GO" id="GO:0006352">
    <property type="term" value="P:DNA-templated transcription initiation"/>
    <property type="evidence" value="ECO:0007669"/>
    <property type="project" value="InterPro"/>
</dbReference>
<dbReference type="Pfam" id="PF00309">
    <property type="entry name" value="Sigma54_AID"/>
    <property type="match status" value="1"/>
</dbReference>
<organism evidence="11 12">
    <name type="scientific">Anoxybacteroides amylolyticum</name>
    <dbReference type="NCBI Taxonomy" id="294699"/>
    <lineage>
        <taxon>Bacteria</taxon>
        <taxon>Bacillati</taxon>
        <taxon>Bacillota</taxon>
        <taxon>Bacilli</taxon>
        <taxon>Bacillales</taxon>
        <taxon>Anoxybacillaceae</taxon>
        <taxon>Anoxybacteroides</taxon>
    </lineage>
</organism>
<dbReference type="PANTHER" id="PTHR32248:SF4">
    <property type="entry name" value="RNA POLYMERASE SIGMA-54 FACTOR"/>
    <property type="match status" value="1"/>
</dbReference>
<dbReference type="AlphaFoldDB" id="A0A167T7V7"/>
<dbReference type="GO" id="GO:0001216">
    <property type="term" value="F:DNA-binding transcription activator activity"/>
    <property type="evidence" value="ECO:0007669"/>
    <property type="project" value="InterPro"/>
</dbReference>
<keyword evidence="2" id="KW-0240">DNA-directed RNA polymerase</keyword>
<dbReference type="GO" id="GO:0000428">
    <property type="term" value="C:DNA-directed RNA polymerase complex"/>
    <property type="evidence" value="ECO:0007669"/>
    <property type="project" value="UniProtKB-KW"/>
</dbReference>
<dbReference type="Pfam" id="PF04552">
    <property type="entry name" value="Sigma54_DBD"/>
    <property type="match status" value="1"/>
</dbReference>
<keyword evidence="12" id="KW-1185">Reference proteome</keyword>
<evidence type="ECO:0000313" key="11">
    <source>
        <dbReference type="EMBL" id="ANB59590.1"/>
    </source>
</evidence>
<keyword evidence="7" id="KW-0238">DNA-binding</keyword>
<sequence length="431" mass="49331">MRAELLQEQRLKLALTKELAQAIELLQYSALELRSILYEQSLENPFLEIKEGKPIRPPKRTMGKQARDWMENISKPSDTLATHLAAQLHTMSLPSRTRKVLDYLIASLDEDGYLRIDMGDTAAFLAISEAELEDAVLLLQSLEPAGVGARSLQECLLLQLKRLPVRNELAEKVIAEHFPAFVEKTWKALAKQLGIDVYDLQQIWDFIRTLEPRPGSYYTAADPQFIIPDIIVERCGEDVSVWLNNEFLPEVRWNYAYEKKMEIHCDEQAEIFIKEKYRQFTWLTKSLEHRKQTLLAVAKEVMERQKQCLTAGLAALKPLTMREVAEVLDIHESTVSRAVKNKYVQMPFGTVELRRFFASSLSSMSEEEASAAKTKALITHLIEAENKHNPLSDQAIASLLGETYGIAISRRTVAKYREQMHIPSSAKRKRY</sequence>
<dbReference type="PROSITE" id="PS50044">
    <property type="entry name" value="SIGMA54_3"/>
    <property type="match status" value="1"/>
</dbReference>
<evidence type="ECO:0000256" key="5">
    <source>
        <dbReference type="ARBA" id="ARBA00023015"/>
    </source>
</evidence>
<dbReference type="GO" id="GO:0003677">
    <property type="term" value="F:DNA binding"/>
    <property type="evidence" value="ECO:0007669"/>
    <property type="project" value="UniProtKB-KW"/>
</dbReference>
<evidence type="ECO:0000256" key="2">
    <source>
        <dbReference type="ARBA" id="ARBA00022478"/>
    </source>
</evidence>
<evidence type="ECO:0000256" key="3">
    <source>
        <dbReference type="ARBA" id="ARBA00022679"/>
    </source>
</evidence>
<dbReference type="Pfam" id="PF04963">
    <property type="entry name" value="Sigma54_CBD"/>
    <property type="match status" value="1"/>
</dbReference>
<dbReference type="Gene3D" id="1.10.10.1330">
    <property type="entry name" value="RNA polymerase sigma-54 factor, core-binding domain"/>
    <property type="match status" value="1"/>
</dbReference>
<dbReference type="PANTHER" id="PTHR32248">
    <property type="entry name" value="RNA POLYMERASE SIGMA-54 FACTOR"/>
    <property type="match status" value="1"/>
</dbReference>
<dbReference type="RefSeq" id="WP_066322814.1">
    <property type="nucleotide sequence ID" value="NZ_CP015438.1"/>
</dbReference>
<dbReference type="InterPro" id="IPR007634">
    <property type="entry name" value="RNA_pol_sigma_54_DNA-bd"/>
</dbReference>
<accession>A0A167T7V7</accession>
<keyword evidence="4" id="KW-0548">Nucleotidyltransferase</keyword>
<evidence type="ECO:0000259" key="10">
    <source>
        <dbReference type="Pfam" id="PF04963"/>
    </source>
</evidence>
<dbReference type="InterPro" id="IPR000394">
    <property type="entry name" value="RNA_pol_sigma_54"/>
</dbReference>
<dbReference type="EMBL" id="CP015438">
    <property type="protein sequence ID" value="ANB59590.1"/>
    <property type="molecule type" value="Genomic_DNA"/>
</dbReference>
<protein>
    <submittedName>
        <fullName evidence="11">RNA polymerase sigma-54 factor</fullName>
    </submittedName>
</protein>
<proteinExistence type="inferred from homology"/>
<keyword evidence="3" id="KW-0808">Transferase</keyword>
<evidence type="ECO:0000259" key="9">
    <source>
        <dbReference type="Pfam" id="PF04552"/>
    </source>
</evidence>
<dbReference type="OrthoDB" id="9814402at2"/>
<comment type="similarity">
    <text evidence="1">Belongs to the sigma-54 factor family.</text>
</comment>
<dbReference type="PIRSF" id="PIRSF000774">
    <property type="entry name" value="RpoN"/>
    <property type="match status" value="1"/>
</dbReference>
<dbReference type="GO" id="GO:0016987">
    <property type="term" value="F:sigma factor activity"/>
    <property type="evidence" value="ECO:0007669"/>
    <property type="project" value="UniProtKB-KW"/>
</dbReference>
<name>A0A167T7V7_9BACL</name>
<dbReference type="InterPro" id="IPR007046">
    <property type="entry name" value="RNA_pol_sigma_54_core-bd"/>
</dbReference>
<keyword evidence="6" id="KW-0731">Sigma factor</keyword>
<dbReference type="NCBIfam" id="TIGR02395">
    <property type="entry name" value="rpoN_sigma"/>
    <property type="match status" value="1"/>
</dbReference>
<keyword evidence="5" id="KW-0805">Transcription regulation</keyword>
<dbReference type="Gene3D" id="1.10.10.60">
    <property type="entry name" value="Homeodomain-like"/>
    <property type="match status" value="1"/>
</dbReference>
<feature type="domain" description="RNA polymerase sigma factor 54 core-binding" evidence="10">
    <location>
        <begin position="70"/>
        <end position="257"/>
    </location>
</feature>
<evidence type="ECO:0000256" key="1">
    <source>
        <dbReference type="ARBA" id="ARBA00008798"/>
    </source>
</evidence>
<evidence type="ECO:0000256" key="4">
    <source>
        <dbReference type="ARBA" id="ARBA00022695"/>
    </source>
</evidence>
<feature type="domain" description="RNA polymerase sigma factor 54 DNA-binding" evidence="9">
    <location>
        <begin position="272"/>
        <end position="430"/>
    </location>
</feature>
<keyword evidence="8" id="KW-0804">Transcription</keyword>
<dbReference type="InterPro" id="IPR038709">
    <property type="entry name" value="RpoN_core-bd_sf"/>
</dbReference>
<dbReference type="PROSITE" id="PS00718">
    <property type="entry name" value="SIGMA54_2"/>
    <property type="match status" value="1"/>
</dbReference>
<evidence type="ECO:0000256" key="6">
    <source>
        <dbReference type="ARBA" id="ARBA00023082"/>
    </source>
</evidence>
<dbReference type="KEGG" id="aamy:GFC30_577"/>
<evidence type="ECO:0000256" key="8">
    <source>
        <dbReference type="ARBA" id="ARBA00023163"/>
    </source>
</evidence>
<dbReference type="PRINTS" id="PR00045">
    <property type="entry name" value="SIGMA54FCT"/>
</dbReference>
<dbReference type="GO" id="GO:0016779">
    <property type="term" value="F:nucleotidyltransferase activity"/>
    <property type="evidence" value="ECO:0007669"/>
    <property type="project" value="UniProtKB-KW"/>
</dbReference>
<dbReference type="PROSITE" id="PS00717">
    <property type="entry name" value="SIGMA54_1"/>
    <property type="match status" value="1"/>
</dbReference>
<evidence type="ECO:0000256" key="7">
    <source>
        <dbReference type="ARBA" id="ARBA00023125"/>
    </source>
</evidence>
<gene>
    <name evidence="11" type="primary">rpoN</name>
    <name evidence="11" type="ORF">GFC30_577</name>
</gene>
<dbReference type="Proteomes" id="UP000076865">
    <property type="component" value="Chromosome"/>
</dbReference>
<reference evidence="11 12" key="1">
    <citation type="journal article" date="2006" name="Syst. Appl. Microbiol.">
        <title>Anoxybacillus amylolyticus sp. nov., a thermophilic amylase producing bacterium isolated from Mount Rittmann (Antarctica).</title>
        <authorList>
            <person name="Poli A."/>
            <person name="Esposito E."/>
            <person name="Lama L."/>
            <person name="Orlando P."/>
            <person name="Nicolaus G."/>
            <person name="de Appolonia F."/>
            <person name="Gambacorta A."/>
            <person name="Nicolaus B."/>
        </authorList>
    </citation>
    <scope>NUCLEOTIDE SEQUENCE [LARGE SCALE GENOMIC DNA]</scope>
    <source>
        <strain evidence="11 12">DSM 15939</strain>
    </source>
</reference>